<dbReference type="Proteomes" id="UP000316621">
    <property type="component" value="Chromosome 3"/>
</dbReference>
<name>A0A4Y7J542_PAPSO</name>
<feature type="compositionally biased region" description="Low complexity" evidence="1">
    <location>
        <begin position="316"/>
        <end position="335"/>
    </location>
</feature>
<organism evidence="2 3">
    <name type="scientific">Papaver somniferum</name>
    <name type="common">Opium poppy</name>
    <dbReference type="NCBI Taxonomy" id="3469"/>
    <lineage>
        <taxon>Eukaryota</taxon>
        <taxon>Viridiplantae</taxon>
        <taxon>Streptophyta</taxon>
        <taxon>Embryophyta</taxon>
        <taxon>Tracheophyta</taxon>
        <taxon>Spermatophyta</taxon>
        <taxon>Magnoliopsida</taxon>
        <taxon>Ranunculales</taxon>
        <taxon>Papaveraceae</taxon>
        <taxon>Papaveroideae</taxon>
        <taxon>Papaver</taxon>
    </lineage>
</organism>
<proteinExistence type="predicted"/>
<accession>A0A4Y7J542</accession>
<reference evidence="2 3" key="1">
    <citation type="journal article" date="2018" name="Science">
        <title>The opium poppy genome and morphinan production.</title>
        <authorList>
            <person name="Guo L."/>
            <person name="Winzer T."/>
            <person name="Yang X."/>
            <person name="Li Y."/>
            <person name="Ning Z."/>
            <person name="He Z."/>
            <person name="Teodor R."/>
            <person name="Lu Y."/>
            <person name="Bowser T.A."/>
            <person name="Graham I.A."/>
            <person name="Ye K."/>
        </authorList>
    </citation>
    <scope>NUCLEOTIDE SEQUENCE [LARGE SCALE GENOMIC DNA]</scope>
    <source>
        <strain evidence="3">cv. HN1</strain>
        <tissue evidence="2">Leaves</tissue>
    </source>
</reference>
<protein>
    <submittedName>
        <fullName evidence="2">Uncharacterized protein</fullName>
    </submittedName>
</protein>
<evidence type="ECO:0000256" key="1">
    <source>
        <dbReference type="SAM" id="MobiDB-lite"/>
    </source>
</evidence>
<dbReference type="STRING" id="3469.A0A4Y7J542"/>
<sequence length="346" mass="38582">MENYPQSFLDEKKSRAELRELLIDQEIRLERIHGRKPERRHSHDFSEYDYLLIDSPSQSLYLMVDPWQEMLRMEKLGSNEFVENQHEPAHITNESSSDHAKANTDCEEADGVDVVKDGVGSGLENSAGKVAGQSQEKGLVFAEVLEDGVVSELDKYKEYEAEVNEVCKAVEVLKDESSGSDVDWNTEREKLFSSQNRTKIAVGKKLKNDMLPEIEKIHKRKEKLLKKQQREAILLDDCVGADGLGPGRAFVTSDLYFRFEPSADVITLNNSTDDSVRSIDEAIKIINFRRKQPSPASVKKETAAKLEPSSTNGRLNGPSSTPPSGKTGGSSSNTTYVGKRKGCLGD</sequence>
<feature type="region of interest" description="Disordered" evidence="1">
    <location>
        <begin position="291"/>
        <end position="346"/>
    </location>
</feature>
<evidence type="ECO:0000313" key="3">
    <source>
        <dbReference type="Proteomes" id="UP000316621"/>
    </source>
</evidence>
<evidence type="ECO:0000313" key="2">
    <source>
        <dbReference type="EMBL" id="RZC54868.1"/>
    </source>
</evidence>
<dbReference type="AlphaFoldDB" id="A0A4Y7J542"/>
<gene>
    <name evidence="2" type="ORF">C5167_013735</name>
</gene>
<dbReference type="Gramene" id="RZC54868">
    <property type="protein sequence ID" value="RZC54868"/>
    <property type="gene ID" value="C5167_013735"/>
</dbReference>
<dbReference type="EMBL" id="CM010717">
    <property type="protein sequence ID" value="RZC54868.1"/>
    <property type="molecule type" value="Genomic_DNA"/>
</dbReference>
<keyword evidence="3" id="KW-1185">Reference proteome</keyword>